<dbReference type="EMBL" id="JANDBC010000001">
    <property type="protein sequence ID" value="MCP9291345.1"/>
    <property type="molecule type" value="Genomic_DNA"/>
</dbReference>
<dbReference type="SUPFAM" id="SSF102522">
    <property type="entry name" value="Bacterial fluorinating enzyme, N-terminal domain"/>
    <property type="match status" value="1"/>
</dbReference>
<evidence type="ECO:0000313" key="6">
    <source>
        <dbReference type="Proteomes" id="UP001139125"/>
    </source>
</evidence>
<dbReference type="SUPFAM" id="SSF101852">
    <property type="entry name" value="Bacterial fluorinating enzyme, C-terminal domain"/>
    <property type="match status" value="1"/>
</dbReference>
<comment type="caution">
    <text evidence="5">The sequence shown here is derived from an EMBL/GenBank/DDBJ whole genome shotgun (WGS) entry which is preliminary data.</text>
</comment>
<dbReference type="InterPro" id="IPR023227">
    <property type="entry name" value="SAM_OH_AdoTrfase_C_sf"/>
</dbReference>
<dbReference type="InterPro" id="IPR046469">
    <property type="entry name" value="SAM_HAT_N"/>
</dbReference>
<keyword evidence="6" id="KW-1185">Reference proteome</keyword>
<evidence type="ECO:0000256" key="1">
    <source>
        <dbReference type="ARBA" id="ARBA00022691"/>
    </source>
</evidence>
<reference evidence="5" key="1">
    <citation type="submission" date="2022-06" db="EMBL/GenBank/DDBJ databases">
        <title>Gracilimonas sp. CAU 1638 isolated from sea sediment.</title>
        <authorList>
            <person name="Kim W."/>
        </authorList>
    </citation>
    <scope>NUCLEOTIDE SEQUENCE</scope>
    <source>
        <strain evidence="5">CAU 1638</strain>
    </source>
</reference>
<sequence>MSQIITLTSDFGLQDHYVGAMKAVILGIAPNARLIDISHDIPPQDIMAGAWVVRNAAFLFPPGTVHLVVVDPGVGTPRHPIALKVGDQYFVGPDNGIFSLFFDEFEYEAVKINNKDYWRQEGLSKTFHGRDVFAPVTAHLSNGVSFDEIGEPIEELVTYHWAVPIADKDGLQGWVVHIDRFGNLITNISEQLFEEHIKKKDVKIYVGNTMLKKIVSTFGDVEEGEPAAFIGSSGMLEIGINKGNAGQMLSVDKGAQISIVLQK</sequence>
<keyword evidence="1" id="KW-0949">S-adenosyl-L-methionine</keyword>
<feature type="domain" description="S-adenosyl-l-methionine hydroxide adenosyltransferase N-terminal" evidence="3">
    <location>
        <begin position="5"/>
        <end position="150"/>
    </location>
</feature>
<dbReference type="InterPro" id="IPR023228">
    <property type="entry name" value="SAM_OH_AdoTrfase_N_sf"/>
</dbReference>
<dbReference type="Proteomes" id="UP001139125">
    <property type="component" value="Unassembled WGS sequence"/>
</dbReference>
<dbReference type="RefSeq" id="WP_255134208.1">
    <property type="nucleotide sequence ID" value="NZ_JANDBC010000001.1"/>
</dbReference>
<gene>
    <name evidence="5" type="ORF">NM125_07095</name>
</gene>
<accession>A0A9X2L2X8</accession>
<feature type="domain" description="S-adenosyl-l-methionine hydroxide adenosyltransferase C-terminal" evidence="4">
    <location>
        <begin position="173"/>
        <end position="257"/>
    </location>
</feature>
<evidence type="ECO:0000259" key="4">
    <source>
        <dbReference type="Pfam" id="PF20257"/>
    </source>
</evidence>
<evidence type="ECO:0000256" key="2">
    <source>
        <dbReference type="ARBA" id="ARBA00024035"/>
    </source>
</evidence>
<protein>
    <submittedName>
        <fullName evidence="5">SAM-dependent chlorinase/fluorinase</fullName>
    </submittedName>
</protein>
<dbReference type="InterPro" id="IPR046470">
    <property type="entry name" value="SAM_HAT_C"/>
</dbReference>
<name>A0A9X2L2X8_9BACT</name>
<dbReference type="Pfam" id="PF20257">
    <property type="entry name" value="SAM_HAT_C"/>
    <property type="match status" value="1"/>
</dbReference>
<organism evidence="5 6">
    <name type="scientific">Gracilimonas sediminicola</name>
    <dbReference type="NCBI Taxonomy" id="2952158"/>
    <lineage>
        <taxon>Bacteria</taxon>
        <taxon>Pseudomonadati</taxon>
        <taxon>Balneolota</taxon>
        <taxon>Balneolia</taxon>
        <taxon>Balneolales</taxon>
        <taxon>Balneolaceae</taxon>
        <taxon>Gracilimonas</taxon>
    </lineage>
</organism>
<dbReference type="AlphaFoldDB" id="A0A9X2L2X8"/>
<dbReference type="Gene3D" id="2.40.30.90">
    <property type="entry name" value="Bacterial fluorinating enzyme like"/>
    <property type="match status" value="1"/>
</dbReference>
<evidence type="ECO:0000259" key="3">
    <source>
        <dbReference type="Pfam" id="PF01887"/>
    </source>
</evidence>
<dbReference type="PANTHER" id="PTHR35092">
    <property type="entry name" value="CHLORINASE MJ1651"/>
    <property type="match status" value="1"/>
</dbReference>
<dbReference type="InterPro" id="IPR002747">
    <property type="entry name" value="SAM_OH_AdoTrfase"/>
</dbReference>
<dbReference type="Gene3D" id="3.40.50.10790">
    <property type="entry name" value="S-adenosyl-l-methionine hydroxide adenosyltransferase, N-terminal"/>
    <property type="match status" value="1"/>
</dbReference>
<dbReference type="PANTHER" id="PTHR35092:SF1">
    <property type="entry name" value="CHLORINASE MJ1651"/>
    <property type="match status" value="1"/>
</dbReference>
<dbReference type="Pfam" id="PF01887">
    <property type="entry name" value="SAM_HAT_N"/>
    <property type="match status" value="1"/>
</dbReference>
<dbReference type="PIRSF" id="PIRSF006779">
    <property type="entry name" value="UCP006779"/>
    <property type="match status" value="1"/>
</dbReference>
<comment type="similarity">
    <text evidence="2">Belongs to the SAM hydrolase / SAM-dependent halogenase family.</text>
</comment>
<evidence type="ECO:0000313" key="5">
    <source>
        <dbReference type="EMBL" id="MCP9291345.1"/>
    </source>
</evidence>
<proteinExistence type="inferred from homology"/>